<name>A0ABP6L904_9ACTN</name>
<keyword evidence="10" id="KW-1185">Reference proteome</keyword>
<dbReference type="InterPro" id="IPR000412">
    <property type="entry name" value="ABC_2_transport"/>
</dbReference>
<keyword evidence="6" id="KW-0813">Transport</keyword>
<dbReference type="PANTHER" id="PTHR43229">
    <property type="entry name" value="NODULATION PROTEIN J"/>
    <property type="match status" value="1"/>
</dbReference>
<evidence type="ECO:0000259" key="7">
    <source>
        <dbReference type="PROSITE" id="PS51012"/>
    </source>
</evidence>
<dbReference type="EMBL" id="BAAAWD010000012">
    <property type="protein sequence ID" value="GAA3015257.1"/>
    <property type="molecule type" value="Genomic_DNA"/>
</dbReference>
<dbReference type="EMBL" id="BAAAWD010000020">
    <property type="protein sequence ID" value="GAA3033736.1"/>
    <property type="molecule type" value="Genomic_DNA"/>
</dbReference>
<evidence type="ECO:0000256" key="6">
    <source>
        <dbReference type="RuleBase" id="RU361157"/>
    </source>
</evidence>
<evidence type="ECO:0000313" key="10">
    <source>
        <dbReference type="Proteomes" id="UP001499930"/>
    </source>
</evidence>
<dbReference type="InterPro" id="IPR047817">
    <property type="entry name" value="ABC2_TM_bact-type"/>
</dbReference>
<evidence type="ECO:0000256" key="3">
    <source>
        <dbReference type="ARBA" id="ARBA00022989"/>
    </source>
</evidence>
<reference evidence="8 10" key="2">
    <citation type="journal article" date="2019" name="Int. J. Syst. Evol. Microbiol.">
        <title>The Global Catalogue of Microorganisms (GCM) 10K type strain sequencing project: providing services to taxonomists for standard genome sequencing and annotation.</title>
        <authorList>
            <consortium name="The Broad Institute Genomics Platform"/>
            <consortium name="The Broad Institute Genome Sequencing Center for Infectious Disease"/>
            <person name="Wu L."/>
            <person name="Ma J."/>
        </authorList>
    </citation>
    <scope>NUCLEOTIDE SEQUENCE [LARGE SCALE GENOMIC DNA]</scope>
    <source>
        <strain evidence="8 10">JCM 3106</strain>
    </source>
</reference>
<organism evidence="9 10">
    <name type="scientific">Streptosporangium longisporum</name>
    <dbReference type="NCBI Taxonomy" id="46187"/>
    <lineage>
        <taxon>Bacteria</taxon>
        <taxon>Bacillati</taxon>
        <taxon>Actinomycetota</taxon>
        <taxon>Actinomycetes</taxon>
        <taxon>Streptosporangiales</taxon>
        <taxon>Streptosporangiaceae</taxon>
        <taxon>Streptosporangium</taxon>
    </lineage>
</organism>
<gene>
    <name evidence="8" type="ORF">GCM10017559_43280</name>
    <name evidence="9" type="ORF">GCM10017559_71490</name>
</gene>
<feature type="transmembrane region" description="Helical" evidence="6">
    <location>
        <begin position="163"/>
        <end position="185"/>
    </location>
</feature>
<dbReference type="Proteomes" id="UP001499930">
    <property type="component" value="Unassembled WGS sequence"/>
</dbReference>
<evidence type="ECO:0000256" key="4">
    <source>
        <dbReference type="ARBA" id="ARBA00023136"/>
    </source>
</evidence>
<keyword evidence="5" id="KW-0046">Antibiotic resistance</keyword>
<reference evidence="9" key="3">
    <citation type="submission" date="2023-12" db="EMBL/GenBank/DDBJ databases">
        <authorList>
            <person name="Sun Q."/>
            <person name="Inoue M."/>
        </authorList>
    </citation>
    <scope>NUCLEOTIDE SEQUENCE</scope>
    <source>
        <strain evidence="9">JCM 3106</strain>
    </source>
</reference>
<sequence length="283" mass="29680">MSVTTPAPSGASPATRAARVFTDSWTITLRDLRHWVRRPGPVVLGWFFPVLMVLMFGGLFGGAIGAPSGGPGGSGAGDYIDFLVPGMFAMTMLFGLETTMTAVTTDAARGVTDRFRSMPMNSSVVVMGRGIADMLDSAVGLAVMFATGLLLGWRGDGGPAGTLAAVGLLLLLRFAVLWVGIFIGLVAGGPEAVASVQILIWPVGFLSSVFVDPATMPSWLGAVAEWNPLSATATAVRRLFGDPGWAGESWVAQHATLMAVLWPLLLIAVFLPLSARTFRRLGD</sequence>
<dbReference type="PROSITE" id="PS51012">
    <property type="entry name" value="ABC_TM2"/>
    <property type="match status" value="1"/>
</dbReference>
<dbReference type="RefSeq" id="WP_344898192.1">
    <property type="nucleotide sequence ID" value="NZ_BAAAWD010000012.1"/>
</dbReference>
<feature type="transmembrane region" description="Helical" evidence="6">
    <location>
        <begin position="192"/>
        <end position="211"/>
    </location>
</feature>
<evidence type="ECO:0000256" key="2">
    <source>
        <dbReference type="ARBA" id="ARBA00022692"/>
    </source>
</evidence>
<evidence type="ECO:0000313" key="8">
    <source>
        <dbReference type="EMBL" id="GAA3015257.1"/>
    </source>
</evidence>
<evidence type="ECO:0000256" key="5">
    <source>
        <dbReference type="ARBA" id="ARBA00023251"/>
    </source>
</evidence>
<feature type="transmembrane region" description="Helical" evidence="6">
    <location>
        <begin position="124"/>
        <end position="151"/>
    </location>
</feature>
<feature type="domain" description="ABC transmembrane type-2" evidence="7">
    <location>
        <begin position="40"/>
        <end position="281"/>
    </location>
</feature>
<comment type="caution">
    <text evidence="9">The sequence shown here is derived from an EMBL/GenBank/DDBJ whole genome shotgun (WGS) entry which is preliminary data.</text>
</comment>
<keyword evidence="2 6" id="KW-0812">Transmembrane</keyword>
<dbReference type="PIRSF" id="PIRSF006648">
    <property type="entry name" value="DrrB"/>
    <property type="match status" value="1"/>
</dbReference>
<keyword evidence="3 6" id="KW-1133">Transmembrane helix</keyword>
<accession>A0ABP6L904</accession>
<comment type="subcellular location">
    <subcellularLocation>
        <location evidence="6">Cell membrane</location>
        <topology evidence="6">Multi-pass membrane protein</topology>
    </subcellularLocation>
    <subcellularLocation>
        <location evidence="1">Membrane</location>
        <topology evidence="1">Multi-pass membrane protein</topology>
    </subcellularLocation>
</comment>
<dbReference type="PANTHER" id="PTHR43229:SF2">
    <property type="entry name" value="NODULATION PROTEIN J"/>
    <property type="match status" value="1"/>
</dbReference>
<evidence type="ECO:0000313" key="9">
    <source>
        <dbReference type="EMBL" id="GAA3033736.1"/>
    </source>
</evidence>
<feature type="transmembrane region" description="Helical" evidence="6">
    <location>
        <begin position="42"/>
        <end position="62"/>
    </location>
</feature>
<evidence type="ECO:0000256" key="1">
    <source>
        <dbReference type="ARBA" id="ARBA00004141"/>
    </source>
</evidence>
<keyword evidence="6" id="KW-1003">Cell membrane</keyword>
<dbReference type="InterPro" id="IPR013525">
    <property type="entry name" value="ABC2_TM"/>
</dbReference>
<feature type="transmembrane region" description="Helical" evidence="6">
    <location>
        <begin position="82"/>
        <end position="103"/>
    </location>
</feature>
<dbReference type="InterPro" id="IPR051784">
    <property type="entry name" value="Nod_factor_ABC_transporter"/>
</dbReference>
<keyword evidence="4 6" id="KW-0472">Membrane</keyword>
<proteinExistence type="inferred from homology"/>
<reference evidence="9" key="1">
    <citation type="journal article" date="2014" name="Int. J. Syst. Evol. Microbiol.">
        <title>Complete genome of a new Firmicutes species belonging to the dominant human colonic microbiota ('Ruminococcus bicirculans') reveals two chromosomes and a selective capacity to utilize plant glucans.</title>
        <authorList>
            <consortium name="NISC Comparative Sequencing Program"/>
            <person name="Wegmann U."/>
            <person name="Louis P."/>
            <person name="Goesmann A."/>
            <person name="Henrissat B."/>
            <person name="Duncan S.H."/>
            <person name="Flint H.J."/>
        </authorList>
    </citation>
    <scope>NUCLEOTIDE SEQUENCE</scope>
    <source>
        <strain evidence="9">JCM 3106</strain>
    </source>
</reference>
<protein>
    <recommendedName>
        <fullName evidence="6">Transport permease protein</fullName>
    </recommendedName>
</protein>
<dbReference type="Pfam" id="PF01061">
    <property type="entry name" value="ABC2_membrane"/>
    <property type="match status" value="1"/>
</dbReference>
<comment type="similarity">
    <text evidence="6">Belongs to the ABC-2 integral membrane protein family.</text>
</comment>
<feature type="transmembrane region" description="Helical" evidence="6">
    <location>
        <begin position="250"/>
        <end position="271"/>
    </location>
</feature>